<proteinExistence type="predicted"/>
<organism evidence="2 3">
    <name type="scientific">Lentzea flaviverrucosa</name>
    <dbReference type="NCBI Taxonomy" id="200379"/>
    <lineage>
        <taxon>Bacteria</taxon>
        <taxon>Bacillati</taxon>
        <taxon>Actinomycetota</taxon>
        <taxon>Actinomycetes</taxon>
        <taxon>Pseudonocardiales</taxon>
        <taxon>Pseudonocardiaceae</taxon>
        <taxon>Lentzea</taxon>
    </lineage>
</organism>
<evidence type="ECO:0000313" key="2">
    <source>
        <dbReference type="EMBL" id="SER64313.1"/>
    </source>
</evidence>
<evidence type="ECO:0000256" key="1">
    <source>
        <dbReference type="SAM" id="MobiDB-lite"/>
    </source>
</evidence>
<feature type="region of interest" description="Disordered" evidence="1">
    <location>
        <begin position="34"/>
        <end position="53"/>
    </location>
</feature>
<feature type="compositionally biased region" description="Polar residues" evidence="1">
    <location>
        <begin position="39"/>
        <end position="53"/>
    </location>
</feature>
<dbReference type="Proteomes" id="UP000199028">
    <property type="component" value="Unassembled WGS sequence"/>
</dbReference>
<evidence type="ECO:0000313" key="3">
    <source>
        <dbReference type="Proteomes" id="UP000199028"/>
    </source>
</evidence>
<dbReference type="EMBL" id="FOFT01000006">
    <property type="protein sequence ID" value="SER64313.1"/>
    <property type="molecule type" value="Genomic_DNA"/>
</dbReference>
<name>A0A1H9QX76_9PSEU</name>
<gene>
    <name evidence="2" type="ORF">SAMN05216195_10631</name>
</gene>
<reference evidence="3" key="1">
    <citation type="submission" date="2016-10" db="EMBL/GenBank/DDBJ databases">
        <authorList>
            <person name="Varghese N."/>
            <person name="Submissions S."/>
        </authorList>
    </citation>
    <scope>NUCLEOTIDE SEQUENCE [LARGE SCALE GENOMIC DNA]</scope>
    <source>
        <strain evidence="3">CGMCC 4.578</strain>
    </source>
</reference>
<keyword evidence="3" id="KW-1185">Reference proteome</keyword>
<accession>A0A1H9QX76</accession>
<sequence length="53" mass="5679">MRCFGHSSSLLRTAAFTRSFDSCKDASGSPSRWVRGWPTPTSASISTAMPSTP</sequence>
<protein>
    <submittedName>
        <fullName evidence="2">Uncharacterized protein</fullName>
    </submittedName>
</protein>
<dbReference type="AlphaFoldDB" id="A0A1H9QX76"/>